<reference evidence="2 3" key="1">
    <citation type="journal article" date="2016" name="Genome Announc.">
        <title>Draft Whole-Genome Sequence of Trichoderma gamsii T6085, a Promising Biocontrol Agent of Fusarium Head Blight on Wheat.</title>
        <authorList>
            <person name="Baroncelli R."/>
            <person name="Zapparata A."/>
            <person name="Piaggeschi G."/>
            <person name="Sarrocco S."/>
            <person name="Vannacci G."/>
        </authorList>
    </citation>
    <scope>NUCLEOTIDE SEQUENCE [LARGE SCALE GENOMIC DNA]</scope>
    <source>
        <strain evidence="2 3">T6085</strain>
    </source>
</reference>
<feature type="chain" id="PRO_5015168413" evidence="1">
    <location>
        <begin position="20"/>
        <end position="88"/>
    </location>
</feature>
<dbReference type="GeneID" id="29985217"/>
<evidence type="ECO:0000256" key="1">
    <source>
        <dbReference type="SAM" id="SignalP"/>
    </source>
</evidence>
<dbReference type="AlphaFoldDB" id="A0A2P4ZGJ4"/>
<dbReference type="RefSeq" id="XP_018661584.1">
    <property type="nucleotide sequence ID" value="XM_018805134.1"/>
</dbReference>
<keyword evidence="3" id="KW-1185">Reference proteome</keyword>
<accession>A0A2P4ZGJ4</accession>
<organism evidence="2 3">
    <name type="scientific">Trichoderma gamsii</name>
    <dbReference type="NCBI Taxonomy" id="398673"/>
    <lineage>
        <taxon>Eukaryota</taxon>
        <taxon>Fungi</taxon>
        <taxon>Dikarya</taxon>
        <taxon>Ascomycota</taxon>
        <taxon>Pezizomycotina</taxon>
        <taxon>Sordariomycetes</taxon>
        <taxon>Hypocreomycetidae</taxon>
        <taxon>Hypocreales</taxon>
        <taxon>Hypocreaceae</taxon>
        <taxon>Trichoderma</taxon>
    </lineage>
</organism>
<keyword evidence="1" id="KW-0732">Signal</keyword>
<name>A0A2P4ZGJ4_9HYPO</name>
<comment type="caution">
    <text evidence="2">The sequence shown here is derived from an EMBL/GenBank/DDBJ whole genome shotgun (WGS) entry which is preliminary data.</text>
</comment>
<evidence type="ECO:0000313" key="3">
    <source>
        <dbReference type="Proteomes" id="UP000054821"/>
    </source>
</evidence>
<proteinExistence type="predicted"/>
<protein>
    <submittedName>
        <fullName evidence="2">Uncharacterized protein</fullName>
    </submittedName>
</protein>
<gene>
    <name evidence="2" type="ORF">TGAM01_v207643</name>
</gene>
<evidence type="ECO:0000313" key="2">
    <source>
        <dbReference type="EMBL" id="PON23409.1"/>
    </source>
</evidence>
<sequence length="88" mass="9884">MHFSKLLPCIIAFSTPVFSQGEILWAKFCTEKNMQGHSFDLGANDVGRRCVTLQGAVYRNVKSIKTPKAEPIVPPHLEVRCSLYSQVF</sequence>
<dbReference type="EMBL" id="JPDN02000029">
    <property type="protein sequence ID" value="PON23409.1"/>
    <property type="molecule type" value="Genomic_DNA"/>
</dbReference>
<feature type="signal peptide" evidence="1">
    <location>
        <begin position="1"/>
        <end position="19"/>
    </location>
</feature>
<dbReference type="Proteomes" id="UP000054821">
    <property type="component" value="Unassembled WGS sequence"/>
</dbReference>